<evidence type="ECO:0000313" key="3">
    <source>
        <dbReference type="Proteomes" id="UP000184073"/>
    </source>
</evidence>
<feature type="region of interest" description="Disordered" evidence="1">
    <location>
        <begin position="1"/>
        <end position="35"/>
    </location>
</feature>
<sequence>MLTPIRTRGRRKRPWAASDGVPKPIASGPKGGRPMLSLQAKHIRSQSSGIKRARLLVARPPPPKPRNKLSRLESLPVELIEKIFLYSLNVNLPRCSQSISAAVSSERVYRALTLLALWDDSYAQRLLTPATPETSPSTPELAAAVTSEKEILRLLRPLDYVPLLRNERKHLQTNVLRCRWCTIERLLSYLPDLMRLTVQRHWLNGSFQMSSDTLDNLRLLLAQKNDTCSFKGTDKGENHYTLSITPFVSITITCFETEQQIIHPIIGILGIPDKLLSGTSAGFSDNHVRFLEIVRMASGFNRSDVASTDISFSREAIQQGIHTALIERHADALTILLKIDEYTFRSENTSATQTLPYTIPPEHFRTAVRVARDDPNFFQLLLRTSAESLPADDSEITQWAMELDGSFGSWLLDFMLQLPERIKAANNDPVNGPIFYLGGMAAQLPIALRYLRDVLGLEELDRWMGESPYDFSSEWVVKG</sequence>
<dbReference type="AlphaFoldDB" id="A0A1L9PTB6"/>
<dbReference type="Proteomes" id="UP000184073">
    <property type="component" value="Unassembled WGS sequence"/>
</dbReference>
<keyword evidence="3" id="KW-1185">Reference proteome</keyword>
<organism evidence="2 3">
    <name type="scientific">Aspergillus versicolor CBS 583.65</name>
    <dbReference type="NCBI Taxonomy" id="1036611"/>
    <lineage>
        <taxon>Eukaryota</taxon>
        <taxon>Fungi</taxon>
        <taxon>Dikarya</taxon>
        <taxon>Ascomycota</taxon>
        <taxon>Pezizomycotina</taxon>
        <taxon>Eurotiomycetes</taxon>
        <taxon>Eurotiomycetidae</taxon>
        <taxon>Eurotiales</taxon>
        <taxon>Aspergillaceae</taxon>
        <taxon>Aspergillus</taxon>
        <taxon>Aspergillus subgen. Nidulantes</taxon>
    </lineage>
</organism>
<gene>
    <name evidence="2" type="ORF">ASPVEDRAFT_44304</name>
</gene>
<dbReference type="STRING" id="1036611.A0A1L9PTB6"/>
<reference evidence="3" key="1">
    <citation type="journal article" date="2017" name="Genome Biol.">
        <title>Comparative genomics reveals high biological diversity and specific adaptations in the industrially and medically important fungal genus Aspergillus.</title>
        <authorList>
            <person name="de Vries R.P."/>
            <person name="Riley R."/>
            <person name="Wiebenga A."/>
            <person name="Aguilar-Osorio G."/>
            <person name="Amillis S."/>
            <person name="Uchima C.A."/>
            <person name="Anderluh G."/>
            <person name="Asadollahi M."/>
            <person name="Askin M."/>
            <person name="Barry K."/>
            <person name="Battaglia E."/>
            <person name="Bayram O."/>
            <person name="Benocci T."/>
            <person name="Braus-Stromeyer S.A."/>
            <person name="Caldana C."/>
            <person name="Canovas D."/>
            <person name="Cerqueira G.C."/>
            <person name="Chen F."/>
            <person name="Chen W."/>
            <person name="Choi C."/>
            <person name="Clum A."/>
            <person name="Dos Santos R.A."/>
            <person name="Damasio A.R."/>
            <person name="Diallinas G."/>
            <person name="Emri T."/>
            <person name="Fekete E."/>
            <person name="Flipphi M."/>
            <person name="Freyberg S."/>
            <person name="Gallo A."/>
            <person name="Gournas C."/>
            <person name="Habgood R."/>
            <person name="Hainaut M."/>
            <person name="Harispe M.L."/>
            <person name="Henrissat B."/>
            <person name="Hilden K.S."/>
            <person name="Hope R."/>
            <person name="Hossain A."/>
            <person name="Karabika E."/>
            <person name="Karaffa L."/>
            <person name="Karanyi Z."/>
            <person name="Krasevec N."/>
            <person name="Kuo A."/>
            <person name="Kusch H."/>
            <person name="LaButti K."/>
            <person name="Lagendijk E.L."/>
            <person name="Lapidus A."/>
            <person name="Levasseur A."/>
            <person name="Lindquist E."/>
            <person name="Lipzen A."/>
            <person name="Logrieco A.F."/>
            <person name="MacCabe A."/>
            <person name="Maekelae M.R."/>
            <person name="Malavazi I."/>
            <person name="Melin P."/>
            <person name="Meyer V."/>
            <person name="Mielnichuk N."/>
            <person name="Miskei M."/>
            <person name="Molnar A.P."/>
            <person name="Mule G."/>
            <person name="Ngan C.Y."/>
            <person name="Orejas M."/>
            <person name="Orosz E."/>
            <person name="Ouedraogo J.P."/>
            <person name="Overkamp K.M."/>
            <person name="Park H.-S."/>
            <person name="Perrone G."/>
            <person name="Piumi F."/>
            <person name="Punt P.J."/>
            <person name="Ram A.F."/>
            <person name="Ramon A."/>
            <person name="Rauscher S."/>
            <person name="Record E."/>
            <person name="Riano-Pachon D.M."/>
            <person name="Robert V."/>
            <person name="Roehrig J."/>
            <person name="Ruller R."/>
            <person name="Salamov A."/>
            <person name="Salih N.S."/>
            <person name="Samson R.A."/>
            <person name="Sandor E."/>
            <person name="Sanguinetti M."/>
            <person name="Schuetze T."/>
            <person name="Sepcic K."/>
            <person name="Shelest E."/>
            <person name="Sherlock G."/>
            <person name="Sophianopoulou V."/>
            <person name="Squina F.M."/>
            <person name="Sun H."/>
            <person name="Susca A."/>
            <person name="Todd R.B."/>
            <person name="Tsang A."/>
            <person name="Unkles S.E."/>
            <person name="van de Wiele N."/>
            <person name="van Rossen-Uffink D."/>
            <person name="Oliveira J.V."/>
            <person name="Vesth T.C."/>
            <person name="Visser J."/>
            <person name="Yu J.-H."/>
            <person name="Zhou M."/>
            <person name="Andersen M.R."/>
            <person name="Archer D.B."/>
            <person name="Baker S.E."/>
            <person name="Benoit I."/>
            <person name="Brakhage A.A."/>
            <person name="Braus G.H."/>
            <person name="Fischer R."/>
            <person name="Frisvad J.C."/>
            <person name="Goldman G.H."/>
            <person name="Houbraken J."/>
            <person name="Oakley B."/>
            <person name="Pocsi I."/>
            <person name="Scazzocchio C."/>
            <person name="Seiboth B."/>
            <person name="vanKuyk P.A."/>
            <person name="Wortman J."/>
            <person name="Dyer P.S."/>
            <person name="Grigoriev I.V."/>
        </authorList>
    </citation>
    <scope>NUCLEOTIDE SEQUENCE [LARGE SCALE GENOMIC DNA]</scope>
    <source>
        <strain evidence="3">CBS 583.65</strain>
    </source>
</reference>
<dbReference type="RefSeq" id="XP_040670539.1">
    <property type="nucleotide sequence ID" value="XM_040813028.1"/>
</dbReference>
<proteinExistence type="predicted"/>
<name>A0A1L9PTB6_ASPVE</name>
<accession>A0A1L9PTB6</accession>
<evidence type="ECO:0000313" key="2">
    <source>
        <dbReference type="EMBL" id="OJJ04777.1"/>
    </source>
</evidence>
<dbReference type="OrthoDB" id="4167490at2759"/>
<dbReference type="EMBL" id="KV878132">
    <property type="protein sequence ID" value="OJJ04777.1"/>
    <property type="molecule type" value="Genomic_DNA"/>
</dbReference>
<evidence type="ECO:0000256" key="1">
    <source>
        <dbReference type="SAM" id="MobiDB-lite"/>
    </source>
</evidence>
<protein>
    <submittedName>
        <fullName evidence="2">Uncharacterized protein</fullName>
    </submittedName>
</protein>
<dbReference type="VEuPathDB" id="FungiDB:ASPVEDRAFT_44304"/>
<dbReference type="GeneID" id="63728539"/>